<protein>
    <recommendedName>
        <fullName evidence="5">PIN domain-containing protein</fullName>
    </recommendedName>
</protein>
<dbReference type="KEGG" id="pspc:Strain318_001068"/>
<evidence type="ECO:0000313" key="2">
    <source>
        <dbReference type="EMBL" id="WKW11802.1"/>
    </source>
</evidence>
<dbReference type="RefSeq" id="WP_367887490.1">
    <property type="nucleotide sequence ID" value="NZ_CP130612.1"/>
</dbReference>
<evidence type="ECO:0000313" key="4">
    <source>
        <dbReference type="Proteomes" id="UP001229955"/>
    </source>
</evidence>
<sequence length="305" mass="34040">MKADSKEDLRAPRRPALGYAFLDNSALWQLRRAEIRDRLWERLEYRGMTLMLTELNVLQALAAGPVRGRELLEILTGVARSQWVLPAPDAFLRDAITQVTSATISLSAELFELRRADAIEDFEAEARRAKAWTARADAAYRDHLRQHQASIRQGLRARGVRPTIDLLPAFNADWPSMRNYGELRQHLWTLLGFAGDAPDALEQRLPPLRIELAAQGVGLFEHAIAYDAGKPTERTDLLQLCYLGMSQYALLVTNDHGQQRAANTILQLPGFEGMALSLDQLLAPTGDKLPRPSQQGAQGARDGEL</sequence>
<evidence type="ECO:0000313" key="3">
    <source>
        <dbReference type="EMBL" id="WKW14712.1"/>
    </source>
</evidence>
<proteinExistence type="predicted"/>
<evidence type="ECO:0000256" key="1">
    <source>
        <dbReference type="SAM" id="MobiDB-lite"/>
    </source>
</evidence>
<dbReference type="EMBL" id="CP130612">
    <property type="protein sequence ID" value="WKW11802.1"/>
    <property type="molecule type" value="Genomic_DNA"/>
</dbReference>
<organism evidence="2">
    <name type="scientific">Pseudogemmatithrix spongiicola</name>
    <dbReference type="NCBI Taxonomy" id="3062599"/>
    <lineage>
        <taxon>Bacteria</taxon>
        <taxon>Pseudomonadati</taxon>
        <taxon>Gemmatimonadota</taxon>
        <taxon>Gemmatimonadia</taxon>
        <taxon>Gemmatimonadales</taxon>
        <taxon>Gemmatimonadaceae</taxon>
        <taxon>Pseudogemmatithrix</taxon>
    </lineage>
</organism>
<dbReference type="AlphaFoldDB" id="A0AA49Q4F3"/>
<dbReference type="Proteomes" id="UP001229955">
    <property type="component" value="Chromosome"/>
</dbReference>
<feature type="region of interest" description="Disordered" evidence="1">
    <location>
        <begin position="284"/>
        <end position="305"/>
    </location>
</feature>
<name>A0AA49Q4F3_9BACT</name>
<keyword evidence="4" id="KW-1185">Reference proteome</keyword>
<reference evidence="2" key="1">
    <citation type="submission" date="2023-07" db="EMBL/GenBank/DDBJ databases">
        <authorList>
            <person name="Haufschild T."/>
            <person name="Kallscheuer N."/>
            <person name="Hammer J."/>
            <person name="Kohn T."/>
            <person name="Kabuu M."/>
            <person name="Jogler M."/>
            <person name="Wohfarth N."/>
            <person name="Heuer A."/>
            <person name="Rohde M."/>
            <person name="van Teeseling M.C.F."/>
            <person name="Jogler C."/>
        </authorList>
    </citation>
    <scope>NUCLEOTIDE SEQUENCE</scope>
    <source>
        <strain evidence="2">Strain 138</strain>
        <strain evidence="3">Strain 318</strain>
    </source>
</reference>
<accession>A0AA49Q753</accession>
<evidence type="ECO:0008006" key="5">
    <source>
        <dbReference type="Google" id="ProtNLM"/>
    </source>
</evidence>
<gene>
    <name evidence="2" type="ORF">Strain138_001068</name>
    <name evidence="3" type="ORF">Strain318_001068</name>
</gene>
<dbReference type="EMBL" id="CP130613">
    <property type="protein sequence ID" value="WKW14712.1"/>
    <property type="molecule type" value="Genomic_DNA"/>
</dbReference>
<accession>A0AA49Q4F3</accession>